<dbReference type="Pfam" id="PF13458">
    <property type="entry name" value="Peripla_BP_6"/>
    <property type="match status" value="1"/>
</dbReference>
<gene>
    <name evidence="6" type="ORF">E9232_005331</name>
</gene>
<evidence type="ECO:0000313" key="7">
    <source>
        <dbReference type="Proteomes" id="UP001262410"/>
    </source>
</evidence>
<keyword evidence="3" id="KW-0029">Amino-acid transport</keyword>
<feature type="chain" id="PRO_5046039066" evidence="4">
    <location>
        <begin position="24"/>
        <end position="427"/>
    </location>
</feature>
<evidence type="ECO:0000256" key="3">
    <source>
        <dbReference type="ARBA" id="ARBA00022970"/>
    </source>
</evidence>
<organism evidence="6 7">
    <name type="scientific">Inquilinus ginsengisoli</name>
    <dbReference type="NCBI Taxonomy" id="363840"/>
    <lineage>
        <taxon>Bacteria</taxon>
        <taxon>Pseudomonadati</taxon>
        <taxon>Pseudomonadota</taxon>
        <taxon>Alphaproteobacteria</taxon>
        <taxon>Rhodospirillales</taxon>
        <taxon>Rhodospirillaceae</taxon>
        <taxon>Inquilinus</taxon>
    </lineage>
</organism>
<reference evidence="6 7" key="1">
    <citation type="submission" date="2023-07" db="EMBL/GenBank/DDBJ databases">
        <title>Sorghum-associated microbial communities from plants grown in Nebraska, USA.</title>
        <authorList>
            <person name="Schachtman D."/>
        </authorList>
    </citation>
    <scope>NUCLEOTIDE SEQUENCE [LARGE SCALE GENOMIC DNA]</scope>
    <source>
        <strain evidence="6 7">584</strain>
    </source>
</reference>
<accession>A0ABU1JVY9</accession>
<evidence type="ECO:0000259" key="5">
    <source>
        <dbReference type="Pfam" id="PF13458"/>
    </source>
</evidence>
<dbReference type="PANTHER" id="PTHR30483:SF38">
    <property type="entry name" value="BLR7848 PROTEIN"/>
    <property type="match status" value="1"/>
</dbReference>
<evidence type="ECO:0000256" key="4">
    <source>
        <dbReference type="SAM" id="SignalP"/>
    </source>
</evidence>
<evidence type="ECO:0000313" key="6">
    <source>
        <dbReference type="EMBL" id="MDR6292786.1"/>
    </source>
</evidence>
<comment type="similarity">
    <text evidence="1">Belongs to the leucine-binding protein family.</text>
</comment>
<proteinExistence type="inferred from homology"/>
<dbReference type="InterPro" id="IPR051010">
    <property type="entry name" value="BCAA_transport"/>
</dbReference>
<keyword evidence="7" id="KW-1185">Reference proteome</keyword>
<comment type="caution">
    <text evidence="6">The sequence shown here is derived from an EMBL/GenBank/DDBJ whole genome shotgun (WGS) entry which is preliminary data.</text>
</comment>
<dbReference type="InterPro" id="IPR028082">
    <property type="entry name" value="Peripla_BP_I"/>
</dbReference>
<dbReference type="CDD" id="cd06334">
    <property type="entry name" value="PBP1_ABC_ligand_binding-like"/>
    <property type="match status" value="1"/>
</dbReference>
<evidence type="ECO:0000256" key="2">
    <source>
        <dbReference type="ARBA" id="ARBA00022729"/>
    </source>
</evidence>
<protein>
    <submittedName>
        <fullName evidence="6">Branched-chain amino acid transport system substrate-binding protein</fullName>
    </submittedName>
</protein>
<dbReference type="InterPro" id="IPR028081">
    <property type="entry name" value="Leu-bd"/>
</dbReference>
<feature type="signal peptide" evidence="4">
    <location>
        <begin position="1"/>
        <end position="23"/>
    </location>
</feature>
<name>A0ABU1JVY9_9PROT</name>
<dbReference type="SUPFAM" id="SSF53822">
    <property type="entry name" value="Periplasmic binding protein-like I"/>
    <property type="match status" value="1"/>
</dbReference>
<dbReference type="Gene3D" id="3.40.50.2300">
    <property type="match status" value="2"/>
</dbReference>
<keyword evidence="3" id="KW-0813">Transport</keyword>
<evidence type="ECO:0000256" key="1">
    <source>
        <dbReference type="ARBA" id="ARBA00010062"/>
    </source>
</evidence>
<sequence>MSRRSLLAATAFIGLCAAAPAVADDIPVGHIADLTGPTASIGVPYADGVADTLNWVNENGGVDGDSIAFETYDYAYKAPQAVSEYQRLVANEHVVAIAGWGTADTEALIEFIGKDQIPYFSGSYSGALTDPTGKAPKATKATPFNFFYGPSYSDACRALAQWAAEDWKKKGGQGTPKWVHMGDNHPYPNSPKVACNEYAKELGFEVLDPIQYTMAPGDFTPQCLTLKEKGANYAYIANIAGSTPSLLNACATAGTKVQFVANVWGYDENIMKAAGANADGVVVAVRTGAIWTDKGAGMDRVREISKISDSGGQAYRPLSYIAGVCATSYMVEAIKAAKAKGAVGGVAIRDAMYDKKDWVPAGLEGVCLPSTWTATDHRGLMTVPIYQGHVKGATQGKEVSALMADGTMALEKVGEITLPRRPEWLGY</sequence>
<dbReference type="EMBL" id="JAVDPW010000010">
    <property type="protein sequence ID" value="MDR6292786.1"/>
    <property type="molecule type" value="Genomic_DNA"/>
</dbReference>
<keyword evidence="2 4" id="KW-0732">Signal</keyword>
<dbReference type="Proteomes" id="UP001262410">
    <property type="component" value="Unassembled WGS sequence"/>
</dbReference>
<dbReference type="PANTHER" id="PTHR30483">
    <property type="entry name" value="LEUCINE-SPECIFIC-BINDING PROTEIN"/>
    <property type="match status" value="1"/>
</dbReference>
<feature type="domain" description="Leucine-binding protein" evidence="5">
    <location>
        <begin position="26"/>
        <end position="388"/>
    </location>
</feature>
<dbReference type="RefSeq" id="WP_309799194.1">
    <property type="nucleotide sequence ID" value="NZ_JAVDPW010000010.1"/>
</dbReference>